<keyword evidence="3" id="KW-1185">Reference proteome</keyword>
<sequence length="82" mass="8645">APRPPVINGSLWALAGDQVSLTCAARSHPAPILTVARGRRVVATAVYEPQVTLLLEAAAPEDAGEYLCRAENQHGHSSLAFN</sequence>
<dbReference type="Proteomes" id="UP000580691">
    <property type="component" value="Unassembled WGS sequence"/>
</dbReference>
<dbReference type="Gene3D" id="2.60.40.10">
    <property type="entry name" value="Immunoglobulins"/>
    <property type="match status" value="1"/>
</dbReference>
<dbReference type="OrthoDB" id="10012075at2759"/>
<dbReference type="InterPro" id="IPR007110">
    <property type="entry name" value="Ig-like_dom"/>
</dbReference>
<dbReference type="Pfam" id="PF13927">
    <property type="entry name" value="Ig_3"/>
    <property type="match status" value="1"/>
</dbReference>
<gene>
    <name evidence="2" type="primary">Smp_0</name>
    <name evidence="2" type="ORF">SINWEB_R15711</name>
</gene>
<dbReference type="SMART" id="SM00408">
    <property type="entry name" value="IGc2"/>
    <property type="match status" value="1"/>
</dbReference>
<protein>
    <submittedName>
        <fullName evidence="2">SMP protein</fullName>
    </submittedName>
</protein>
<dbReference type="InterPro" id="IPR003598">
    <property type="entry name" value="Ig_sub2"/>
</dbReference>
<comment type="caution">
    <text evidence="2">The sequence shown here is derived from an EMBL/GenBank/DDBJ whole genome shotgun (WGS) entry which is preliminary data.</text>
</comment>
<feature type="domain" description="Ig-like" evidence="1">
    <location>
        <begin position="2"/>
        <end position="82"/>
    </location>
</feature>
<feature type="non-terminal residue" evidence="2">
    <location>
        <position position="1"/>
    </location>
</feature>
<dbReference type="PROSITE" id="PS50835">
    <property type="entry name" value="IG_LIKE"/>
    <property type="match status" value="1"/>
</dbReference>
<dbReference type="InterPro" id="IPR013783">
    <property type="entry name" value="Ig-like_fold"/>
</dbReference>
<name>A0A7K4UAA3_9SYLV</name>
<dbReference type="SUPFAM" id="SSF48726">
    <property type="entry name" value="Immunoglobulin"/>
    <property type="match status" value="1"/>
</dbReference>
<dbReference type="EMBL" id="VXBN01010924">
    <property type="protein sequence ID" value="NWR07192.1"/>
    <property type="molecule type" value="Genomic_DNA"/>
</dbReference>
<organism evidence="2 3">
    <name type="scientific">Sinosuthora webbiana</name>
    <dbReference type="NCBI Taxonomy" id="337173"/>
    <lineage>
        <taxon>Eukaryota</taxon>
        <taxon>Metazoa</taxon>
        <taxon>Chordata</taxon>
        <taxon>Craniata</taxon>
        <taxon>Vertebrata</taxon>
        <taxon>Euteleostomi</taxon>
        <taxon>Archelosauria</taxon>
        <taxon>Archosauria</taxon>
        <taxon>Dinosauria</taxon>
        <taxon>Saurischia</taxon>
        <taxon>Theropoda</taxon>
        <taxon>Coelurosauria</taxon>
        <taxon>Aves</taxon>
        <taxon>Neognathae</taxon>
        <taxon>Neoaves</taxon>
        <taxon>Telluraves</taxon>
        <taxon>Australaves</taxon>
        <taxon>Passeriformes</taxon>
        <taxon>Sylvioidea</taxon>
        <taxon>Sylviidae</taxon>
        <taxon>Sinosuthora</taxon>
    </lineage>
</organism>
<dbReference type="InterPro" id="IPR036179">
    <property type="entry name" value="Ig-like_dom_sf"/>
</dbReference>
<proteinExistence type="predicted"/>
<reference evidence="2 3" key="1">
    <citation type="submission" date="2019-09" db="EMBL/GenBank/DDBJ databases">
        <title>Bird 10,000 Genomes (B10K) Project - Family phase.</title>
        <authorList>
            <person name="Zhang G."/>
        </authorList>
    </citation>
    <scope>NUCLEOTIDE SEQUENCE [LARGE SCALE GENOMIC DNA]</scope>
    <source>
        <strain evidence="2">B10K-DU-002-08</strain>
        <tissue evidence="2">Muscle</tissue>
    </source>
</reference>
<dbReference type="AlphaFoldDB" id="A0A7K4UAA3"/>
<evidence type="ECO:0000259" key="1">
    <source>
        <dbReference type="PROSITE" id="PS50835"/>
    </source>
</evidence>
<accession>A0A7K4UAA3</accession>
<feature type="non-terminal residue" evidence="2">
    <location>
        <position position="82"/>
    </location>
</feature>
<evidence type="ECO:0000313" key="3">
    <source>
        <dbReference type="Proteomes" id="UP000580691"/>
    </source>
</evidence>
<evidence type="ECO:0000313" key="2">
    <source>
        <dbReference type="EMBL" id="NWR07192.1"/>
    </source>
</evidence>